<dbReference type="InterPro" id="IPR055231">
    <property type="entry name" value="2AA_helical"/>
</dbReference>
<accession>A0AA37GTL2</accession>
<dbReference type="InterPro" id="IPR054573">
    <property type="entry name" value="PP2A/SF3B1-like_HEAT"/>
</dbReference>
<feature type="domain" description="Phosphatase 2A Regulatory Subunit A helical" evidence="5">
    <location>
        <begin position="375"/>
        <end position="541"/>
    </location>
</feature>
<feature type="repeat" description="HEAT" evidence="3">
    <location>
        <begin position="213"/>
        <end position="251"/>
    </location>
</feature>
<keyword evidence="1" id="KW-0677">Repeat</keyword>
<sequence length="629" mass="70290">MVDAPNTQDELYPIAVLIDELKHDDVLLRLNAIHRLSTIALALGAERTREELIPFLDESVEDEDEVLVALSGELGNFIEYVGGAQWGHVLLSPLENLAAIEEPVVRDKSCRLTRTGRRVPQQDLRGAFLPASRRILHPLTVRLSKADWFTSKVSGCGLYTTPYKKVSPPVQEELRKQFGQLVHDETPMVRRQAATNLAKFVKEMPAAIVVEEMIPLFQHLAQDDQDSVRLLTVEILISIAEVVPKEQQSSHGVLLTSLRNLIEDKSWRVRYMIADRFEKISKAVDEEVVSRDLVPSFVKLLKDNEAEVRTAIAGQIPGFCALVDRTVLLNDIMSSVEDLVSDTSQHVRAALGTQISGLAPILGKQETIDHLLPMFLQMLKDEFPEVRLHIISKLELVNQVIGIDLLSQSLLPAIVQLAEDKQWRVRLAIIEYIPLLASQLGVKFFDEKLSNLCMSWLGDTVFSIREAATHNLKKLTEVFGVEWASEAIIPKVMAMGNHPNYLYRMTTAFAITTLASVVSLDVIADKILPMLDKLVEDDIPNIRFNVAKTYGVLIDVLRRLPEEGTIYSLEKEGNSFTASPRGMELIQTRVIPKLEKLQKDDDVDVRYFATTSANSVSGPSAGEPMNTSP</sequence>
<dbReference type="GO" id="GO:0005634">
    <property type="term" value="C:nucleus"/>
    <property type="evidence" value="ECO:0007669"/>
    <property type="project" value="TreeGrafter"/>
</dbReference>
<keyword evidence="7" id="KW-1185">Reference proteome</keyword>
<comment type="similarity">
    <text evidence="2">Belongs to the phosphatase 2A regulatory subunit A family.</text>
</comment>
<dbReference type="InterPro" id="IPR021133">
    <property type="entry name" value="HEAT_type_2"/>
</dbReference>
<feature type="repeat" description="HEAT" evidence="3">
    <location>
        <begin position="293"/>
        <end position="331"/>
    </location>
</feature>
<dbReference type="Pfam" id="PF22646">
    <property type="entry name" value="PPP2R1A-like_HEAT"/>
    <property type="match status" value="1"/>
</dbReference>
<dbReference type="SUPFAM" id="SSF48371">
    <property type="entry name" value="ARM repeat"/>
    <property type="match status" value="1"/>
</dbReference>
<dbReference type="FunFam" id="1.25.10.10:FF:000011">
    <property type="entry name" value="Serine/threonine-protein phosphatase 2A regulatory subunit A alpha isoform"/>
    <property type="match status" value="1"/>
</dbReference>
<dbReference type="AlphaFoldDB" id="A0AA37GTL2"/>
<feature type="repeat" description="HEAT" evidence="3">
    <location>
        <begin position="332"/>
        <end position="370"/>
    </location>
</feature>
<protein>
    <submittedName>
        <fullName evidence="6">Protein phosphatase PP2A regulatory subunit A</fullName>
    </submittedName>
</protein>
<dbReference type="Proteomes" id="UP001055172">
    <property type="component" value="Unassembled WGS sequence"/>
</dbReference>
<feature type="repeat" description="HEAT" evidence="3">
    <location>
        <begin position="527"/>
        <end position="559"/>
    </location>
</feature>
<feature type="repeat" description="HEAT" evidence="3">
    <location>
        <begin position="13"/>
        <end position="51"/>
    </location>
</feature>
<dbReference type="Pfam" id="PF22956">
    <property type="entry name" value="VPS15-like_hel"/>
    <property type="match status" value="1"/>
</dbReference>
<reference evidence="6 7" key="1">
    <citation type="submission" date="2021-07" db="EMBL/GenBank/DDBJ databases">
        <title>Genome data of Colletotrichum spaethianum.</title>
        <authorList>
            <person name="Utami Y.D."/>
            <person name="Hiruma K."/>
        </authorList>
    </citation>
    <scope>NUCLEOTIDE SEQUENCE [LARGE SCALE GENOMIC DNA]</scope>
    <source>
        <strain evidence="6 7">MAFF 242679</strain>
    </source>
</reference>
<proteinExistence type="inferred from homology"/>
<feature type="domain" description="Phosphatase PP2A regulatory subunit A/Splicing factor 3B subunit 1-like HEAT repeat" evidence="4">
    <location>
        <begin position="287"/>
        <end position="363"/>
    </location>
</feature>
<evidence type="ECO:0000259" key="5">
    <source>
        <dbReference type="Pfam" id="PF22956"/>
    </source>
</evidence>
<name>A0AA37GTL2_9PEZI</name>
<dbReference type="InterPro" id="IPR011989">
    <property type="entry name" value="ARM-like"/>
</dbReference>
<evidence type="ECO:0000256" key="1">
    <source>
        <dbReference type="ARBA" id="ARBA00022737"/>
    </source>
</evidence>
<feature type="repeat" description="HEAT" evidence="3">
    <location>
        <begin position="410"/>
        <end position="448"/>
    </location>
</feature>
<gene>
    <name evidence="6" type="ORF">ColLi_09407</name>
</gene>
<evidence type="ECO:0000256" key="2">
    <source>
        <dbReference type="ARBA" id="ARBA00038332"/>
    </source>
</evidence>
<dbReference type="PROSITE" id="PS50077">
    <property type="entry name" value="HEAT_REPEAT"/>
    <property type="match status" value="8"/>
</dbReference>
<dbReference type="PANTHER" id="PTHR10648:SF4">
    <property type="entry name" value="PROTEIN PHOSPHATASE 2 (FORMERLY 2A), REGULATORY SUBUNIT A, BETA ISOFORM-RELATED"/>
    <property type="match status" value="1"/>
</dbReference>
<dbReference type="GO" id="GO:0019888">
    <property type="term" value="F:protein phosphatase regulator activity"/>
    <property type="evidence" value="ECO:0007669"/>
    <property type="project" value="TreeGrafter"/>
</dbReference>
<feature type="repeat" description="HEAT" evidence="3">
    <location>
        <begin position="371"/>
        <end position="409"/>
    </location>
</feature>
<dbReference type="InterPro" id="IPR016024">
    <property type="entry name" value="ARM-type_fold"/>
</dbReference>
<dbReference type="GO" id="GO:0000159">
    <property type="term" value="C:protein phosphatase type 2A complex"/>
    <property type="evidence" value="ECO:0007669"/>
    <property type="project" value="TreeGrafter"/>
</dbReference>
<feature type="repeat" description="HEAT" evidence="3">
    <location>
        <begin position="254"/>
        <end position="292"/>
    </location>
</feature>
<evidence type="ECO:0000313" key="7">
    <source>
        <dbReference type="Proteomes" id="UP001055172"/>
    </source>
</evidence>
<dbReference type="GO" id="GO:0005829">
    <property type="term" value="C:cytosol"/>
    <property type="evidence" value="ECO:0007669"/>
    <property type="project" value="TreeGrafter"/>
</dbReference>
<evidence type="ECO:0000313" key="6">
    <source>
        <dbReference type="EMBL" id="GJC86569.1"/>
    </source>
</evidence>
<dbReference type="InterPro" id="IPR051023">
    <property type="entry name" value="PP2A_Regulatory_Subunit_A"/>
</dbReference>
<dbReference type="EMBL" id="BPPX01000022">
    <property type="protein sequence ID" value="GJC86569.1"/>
    <property type="molecule type" value="Genomic_DNA"/>
</dbReference>
<dbReference type="Gene3D" id="1.25.10.10">
    <property type="entry name" value="Leucine-rich Repeat Variant"/>
    <property type="match status" value="1"/>
</dbReference>
<organism evidence="6 7">
    <name type="scientific">Colletotrichum liriopes</name>
    <dbReference type="NCBI Taxonomy" id="708192"/>
    <lineage>
        <taxon>Eukaryota</taxon>
        <taxon>Fungi</taxon>
        <taxon>Dikarya</taxon>
        <taxon>Ascomycota</taxon>
        <taxon>Pezizomycotina</taxon>
        <taxon>Sordariomycetes</taxon>
        <taxon>Hypocreomycetidae</taxon>
        <taxon>Glomerellales</taxon>
        <taxon>Glomerellaceae</taxon>
        <taxon>Colletotrichum</taxon>
        <taxon>Colletotrichum spaethianum species complex</taxon>
    </lineage>
</organism>
<dbReference type="PANTHER" id="PTHR10648">
    <property type="entry name" value="SERINE/THREONINE-PROTEIN PHOSPHATASE PP2A 65 KDA REGULATORY SUBUNIT"/>
    <property type="match status" value="1"/>
</dbReference>
<evidence type="ECO:0000259" key="4">
    <source>
        <dbReference type="Pfam" id="PF22646"/>
    </source>
</evidence>
<comment type="caution">
    <text evidence="6">The sequence shown here is derived from an EMBL/GenBank/DDBJ whole genome shotgun (WGS) entry which is preliminary data.</text>
</comment>
<evidence type="ECO:0000256" key="3">
    <source>
        <dbReference type="PROSITE-ProRule" id="PRU00103"/>
    </source>
</evidence>